<evidence type="ECO:0000256" key="1">
    <source>
        <dbReference type="SAM" id="Phobius"/>
    </source>
</evidence>
<keyword evidence="1" id="KW-1133">Transmembrane helix</keyword>
<protein>
    <submittedName>
        <fullName evidence="2">Uncharacterized protein</fullName>
    </submittedName>
</protein>
<sequence>MKPRLASIHLPERFHGPLRFGRRWRGHELGLRLVQLAVLVVVAAAGARLIAAAVTYGTRAVANFFGS</sequence>
<evidence type="ECO:0000313" key="3">
    <source>
        <dbReference type="Proteomes" id="UP001206572"/>
    </source>
</evidence>
<keyword evidence="1" id="KW-0812">Transmembrane</keyword>
<dbReference type="Proteomes" id="UP001206572">
    <property type="component" value="Unassembled WGS sequence"/>
</dbReference>
<organism evidence="2 3">
    <name type="scientific">Massilia agri</name>
    <dbReference type="NCBI Taxonomy" id="1886785"/>
    <lineage>
        <taxon>Bacteria</taxon>
        <taxon>Pseudomonadati</taxon>
        <taxon>Pseudomonadota</taxon>
        <taxon>Betaproteobacteria</taxon>
        <taxon>Burkholderiales</taxon>
        <taxon>Oxalobacteraceae</taxon>
        <taxon>Telluria group</taxon>
        <taxon>Massilia</taxon>
    </lineage>
</organism>
<proteinExistence type="predicted"/>
<evidence type="ECO:0000313" key="2">
    <source>
        <dbReference type="EMBL" id="MCS0599066.1"/>
    </source>
</evidence>
<comment type="caution">
    <text evidence="2">The sequence shown here is derived from an EMBL/GenBank/DDBJ whole genome shotgun (WGS) entry which is preliminary data.</text>
</comment>
<reference evidence="2 3" key="1">
    <citation type="submission" date="2022-08" db="EMBL/GenBank/DDBJ databases">
        <title>Reclassification of Massilia species as members of the genera Telluria, Duganella, Pseudoduganella, Mokoshia gen. nov. and Zemynaea gen. nov. using orthogonal and non-orthogonal genome-based approaches.</title>
        <authorList>
            <person name="Bowman J.P."/>
        </authorList>
    </citation>
    <scope>NUCLEOTIDE SEQUENCE [LARGE SCALE GENOMIC DNA]</scope>
    <source>
        <strain evidence="2 3">JCM 31661</strain>
    </source>
</reference>
<name>A0ABT2AS40_9BURK</name>
<dbReference type="RefSeq" id="WP_258830069.1">
    <property type="nucleotide sequence ID" value="NZ_JANUHA010000022.1"/>
</dbReference>
<accession>A0ABT2AS40</accession>
<gene>
    <name evidence="2" type="ORF">NX780_22215</name>
</gene>
<keyword evidence="1" id="KW-0472">Membrane</keyword>
<keyword evidence="3" id="KW-1185">Reference proteome</keyword>
<dbReference type="EMBL" id="JANUHA010000022">
    <property type="protein sequence ID" value="MCS0599066.1"/>
    <property type="molecule type" value="Genomic_DNA"/>
</dbReference>
<feature type="transmembrane region" description="Helical" evidence="1">
    <location>
        <begin position="29"/>
        <end position="51"/>
    </location>
</feature>